<dbReference type="OrthoDB" id="515493at2759"/>
<evidence type="ECO:0000256" key="5">
    <source>
        <dbReference type="ARBA" id="ARBA00023242"/>
    </source>
</evidence>
<gene>
    <name evidence="9" type="ORF">D8674_025552</name>
</gene>
<dbReference type="InterPro" id="IPR057075">
    <property type="entry name" value="bHLH_IRO3"/>
</dbReference>
<comment type="caution">
    <text evidence="9">The sequence shown here is derived from an EMBL/GenBank/DDBJ whole genome shotgun (WGS) entry which is preliminary data.</text>
</comment>
<reference evidence="9 10" key="3">
    <citation type="submission" date="2019-11" db="EMBL/GenBank/DDBJ databases">
        <title>A de novo genome assembly of a pear dwarfing rootstock.</title>
        <authorList>
            <person name="Wang F."/>
            <person name="Wang J."/>
            <person name="Li S."/>
            <person name="Zhang Y."/>
            <person name="Fang M."/>
            <person name="Ma L."/>
            <person name="Zhao Y."/>
            <person name="Jiang S."/>
        </authorList>
    </citation>
    <scope>NUCLEOTIDE SEQUENCE [LARGE SCALE GENOMIC DNA]</scope>
    <source>
        <strain evidence="9">S2</strain>
        <tissue evidence="9">Leaf</tissue>
    </source>
</reference>
<dbReference type="PANTHER" id="PTHR47001">
    <property type="entry name" value="TRANSCRIPTION FACTOR BHLH121"/>
    <property type="match status" value="1"/>
</dbReference>
<dbReference type="Proteomes" id="UP000327157">
    <property type="component" value="Chromosome 5"/>
</dbReference>
<feature type="region of interest" description="Disordered" evidence="7">
    <location>
        <begin position="298"/>
        <end position="401"/>
    </location>
</feature>
<keyword evidence="4" id="KW-0804">Transcription</keyword>
<keyword evidence="10" id="KW-1185">Reference proteome</keyword>
<dbReference type="PANTHER" id="PTHR47001:SF3">
    <property type="entry name" value="TRANSCRIPTION FACTOR BHLH121"/>
    <property type="match status" value="1"/>
</dbReference>
<feature type="compositionally biased region" description="Low complexity" evidence="7">
    <location>
        <begin position="373"/>
        <end position="401"/>
    </location>
</feature>
<dbReference type="GO" id="GO:0006879">
    <property type="term" value="P:intracellular iron ion homeostasis"/>
    <property type="evidence" value="ECO:0007669"/>
    <property type="project" value="InterPro"/>
</dbReference>
<evidence type="ECO:0000256" key="3">
    <source>
        <dbReference type="ARBA" id="ARBA00023125"/>
    </source>
</evidence>
<dbReference type="SUPFAM" id="SSF47459">
    <property type="entry name" value="HLH, helix-loop-helix DNA-binding domain"/>
    <property type="match status" value="1"/>
</dbReference>
<organism evidence="9 10">
    <name type="scientific">Pyrus ussuriensis x Pyrus communis</name>
    <dbReference type="NCBI Taxonomy" id="2448454"/>
    <lineage>
        <taxon>Eukaryota</taxon>
        <taxon>Viridiplantae</taxon>
        <taxon>Streptophyta</taxon>
        <taxon>Embryophyta</taxon>
        <taxon>Tracheophyta</taxon>
        <taxon>Spermatophyta</taxon>
        <taxon>Magnoliopsida</taxon>
        <taxon>eudicotyledons</taxon>
        <taxon>Gunneridae</taxon>
        <taxon>Pentapetalae</taxon>
        <taxon>rosids</taxon>
        <taxon>fabids</taxon>
        <taxon>Rosales</taxon>
        <taxon>Rosaceae</taxon>
        <taxon>Amygdaloideae</taxon>
        <taxon>Maleae</taxon>
        <taxon>Pyrus</taxon>
    </lineage>
</organism>
<name>A0A5N5I5G0_9ROSA</name>
<dbReference type="Gene3D" id="4.10.280.10">
    <property type="entry name" value="Helix-loop-helix DNA-binding domain"/>
    <property type="match status" value="1"/>
</dbReference>
<feature type="compositionally biased region" description="Polar residues" evidence="7">
    <location>
        <begin position="95"/>
        <end position="104"/>
    </location>
</feature>
<dbReference type="GO" id="GO:0003700">
    <property type="term" value="F:DNA-binding transcription factor activity"/>
    <property type="evidence" value="ECO:0007669"/>
    <property type="project" value="InterPro"/>
</dbReference>
<keyword evidence="6" id="KW-0175">Coiled coil</keyword>
<dbReference type="AlphaFoldDB" id="A0A5N5I5G0"/>
<sequence>MPGGTGRLRVCHQRSKKTTFWQIRFAFYKLHLHTTPENNVLPSILFIYFLHHVDRLSLSLMDQPKHEDLNQSAPPPFSFAAEFSQPASDRRVPPTRSQPNSSQRPEGEVKDCLTARKIQKADREKLRRDRLNEQFLELGNVLDPDRPKNDKATIIADTIQALKDLTLEVDKLKSECVSLTEESRELTHEKNDLREEKASLKSDIENLNAQYQQRLRTMFPWGAMDHSVVMAPPSYPYPMPMTMPMPMPMQMPARPMPMHPHMQPYHYFGNQNPGVIPNPCSTYLPYITPNTLVEQQSTQYVSPVVHPGSQSQVSGKQEAINKSPGESQVHKSDDSIDVTTELELKTPGSTSDQDLSSVRRKSKKSARPENREGSSSSRCSSSRSVQDSSSNSVVGGKKADD</sequence>
<dbReference type="EMBL" id="SMOL01000004">
    <property type="protein sequence ID" value="KAB2635018.1"/>
    <property type="molecule type" value="Genomic_DNA"/>
</dbReference>
<accession>A0A5N5I5G0</accession>
<keyword evidence="2" id="KW-0805">Transcription regulation</keyword>
<reference evidence="9 10" key="1">
    <citation type="submission" date="2019-09" db="EMBL/GenBank/DDBJ databases">
        <authorList>
            <person name="Ou C."/>
        </authorList>
    </citation>
    <scope>NUCLEOTIDE SEQUENCE [LARGE SCALE GENOMIC DNA]</scope>
    <source>
        <strain evidence="9">S2</strain>
        <tissue evidence="9">Leaf</tissue>
    </source>
</reference>
<evidence type="ECO:0000256" key="1">
    <source>
        <dbReference type="ARBA" id="ARBA00004123"/>
    </source>
</evidence>
<feature type="coiled-coil region" evidence="6">
    <location>
        <begin position="155"/>
        <end position="217"/>
    </location>
</feature>
<feature type="region of interest" description="Disordered" evidence="7">
    <location>
        <begin position="66"/>
        <end position="111"/>
    </location>
</feature>
<keyword evidence="5" id="KW-0539">Nucleus</keyword>
<dbReference type="InterPro" id="IPR011598">
    <property type="entry name" value="bHLH_dom"/>
</dbReference>
<comment type="subcellular location">
    <subcellularLocation>
        <location evidence="1">Nucleus</location>
    </subcellularLocation>
</comment>
<dbReference type="GO" id="GO:0046983">
    <property type="term" value="F:protein dimerization activity"/>
    <property type="evidence" value="ECO:0007669"/>
    <property type="project" value="InterPro"/>
</dbReference>
<dbReference type="InterPro" id="IPR036638">
    <property type="entry name" value="HLH_DNA-bd_sf"/>
</dbReference>
<dbReference type="CDD" id="cd11446">
    <property type="entry name" value="bHLH_AtILR3_like"/>
    <property type="match status" value="1"/>
</dbReference>
<evidence type="ECO:0000256" key="2">
    <source>
        <dbReference type="ARBA" id="ARBA00023015"/>
    </source>
</evidence>
<evidence type="ECO:0000256" key="6">
    <source>
        <dbReference type="SAM" id="Coils"/>
    </source>
</evidence>
<dbReference type="PROSITE" id="PS50888">
    <property type="entry name" value="BHLH"/>
    <property type="match status" value="1"/>
</dbReference>
<feature type="domain" description="BHLH" evidence="8">
    <location>
        <begin position="115"/>
        <end position="165"/>
    </location>
</feature>
<dbReference type="Pfam" id="PF23177">
    <property type="entry name" value="bHLH_IRO3"/>
    <property type="match status" value="1"/>
</dbReference>
<dbReference type="SMART" id="SM00353">
    <property type="entry name" value="HLH"/>
    <property type="match status" value="1"/>
</dbReference>
<dbReference type="GO" id="GO:0005634">
    <property type="term" value="C:nucleus"/>
    <property type="evidence" value="ECO:0007669"/>
    <property type="project" value="UniProtKB-SubCell"/>
</dbReference>
<evidence type="ECO:0000313" key="9">
    <source>
        <dbReference type="EMBL" id="KAB2635018.1"/>
    </source>
</evidence>
<dbReference type="InterPro" id="IPR044579">
    <property type="entry name" value="bHLH11/121"/>
</dbReference>
<proteinExistence type="predicted"/>
<evidence type="ECO:0000256" key="4">
    <source>
        <dbReference type="ARBA" id="ARBA00023163"/>
    </source>
</evidence>
<protein>
    <submittedName>
        <fullName evidence="9">Transcription factor bHLH121</fullName>
    </submittedName>
</protein>
<reference evidence="10" key="2">
    <citation type="submission" date="2019-10" db="EMBL/GenBank/DDBJ databases">
        <title>A de novo genome assembly of a pear dwarfing rootstock.</title>
        <authorList>
            <person name="Wang F."/>
            <person name="Wang J."/>
            <person name="Li S."/>
            <person name="Zhang Y."/>
            <person name="Fang M."/>
            <person name="Ma L."/>
            <person name="Zhao Y."/>
            <person name="Jiang S."/>
        </authorList>
    </citation>
    <scope>NUCLEOTIDE SEQUENCE [LARGE SCALE GENOMIC DNA]</scope>
</reference>
<evidence type="ECO:0000259" key="8">
    <source>
        <dbReference type="PROSITE" id="PS50888"/>
    </source>
</evidence>
<keyword evidence="3" id="KW-0238">DNA-binding</keyword>
<evidence type="ECO:0000256" key="7">
    <source>
        <dbReference type="SAM" id="MobiDB-lite"/>
    </source>
</evidence>
<evidence type="ECO:0000313" key="10">
    <source>
        <dbReference type="Proteomes" id="UP000327157"/>
    </source>
</evidence>
<dbReference type="GO" id="GO:0003677">
    <property type="term" value="F:DNA binding"/>
    <property type="evidence" value="ECO:0007669"/>
    <property type="project" value="UniProtKB-KW"/>
</dbReference>